<evidence type="ECO:0000259" key="2">
    <source>
        <dbReference type="Pfam" id="PF08743"/>
    </source>
</evidence>
<dbReference type="EMBL" id="AKIJ01000002">
    <property type="protein sequence ID" value="KFG26673.1"/>
    <property type="molecule type" value="Genomic_DNA"/>
</dbReference>
<sequence>MADELTKKYITLIKTARQKKKENEVLYPLYKKSNELLKEIETTQELRLDSCLVSEIIGEESKRIFMECSNNITLNGYIELVTTNLDVHRQLASKYFRGAYFPPILTLSGSKQDAPARKPKKTKTEKAQERPDKNEELKEEQIDAPKEIKKIYGILKEIGEVELYRLVINVDSFSKTIENFLTLASTLKVGRAFLLKKNETLYVSNTKPDEKYMLNSTHCIMGITSEEADKIRKDLGITENMI</sequence>
<dbReference type="RefSeq" id="XP_052905228.1">
    <property type="nucleotide sequence ID" value="XM_053048468.1"/>
</dbReference>
<dbReference type="Proteomes" id="UP000054524">
    <property type="component" value="Unassembled WGS sequence"/>
</dbReference>
<reference evidence="3 4" key="1">
    <citation type="journal article" date="2014" name="Genome Announc.">
        <title>Genome Sequence of the Microsporidian Species Nematocida sp1 Strain ERTm6 (ATCC PRA-372).</title>
        <authorList>
            <person name="Bakowski M.A."/>
            <person name="Priest M."/>
            <person name="Young S."/>
            <person name="Cuomo C.A."/>
            <person name="Troemel E.R."/>
        </authorList>
    </citation>
    <scope>NUCLEOTIDE SEQUENCE [LARGE SCALE GENOMIC DNA]</scope>
    <source>
        <strain evidence="3 4">ERTm6</strain>
    </source>
</reference>
<dbReference type="GeneID" id="77675797"/>
<organism evidence="3 4">
    <name type="scientific">Nematocida ausubeli (strain ATCC PRA-371 / ERTm2)</name>
    <name type="common">Nematode killer fungus</name>
    <dbReference type="NCBI Taxonomy" id="1913371"/>
    <lineage>
        <taxon>Eukaryota</taxon>
        <taxon>Fungi</taxon>
        <taxon>Fungi incertae sedis</taxon>
        <taxon>Microsporidia</taxon>
        <taxon>Nematocida</taxon>
    </lineage>
</organism>
<gene>
    <name evidence="3" type="ORF">NESG_00824</name>
</gene>
<dbReference type="Pfam" id="PF08743">
    <property type="entry name" value="Nse4_C"/>
    <property type="match status" value="1"/>
</dbReference>
<feature type="region of interest" description="Disordered" evidence="1">
    <location>
        <begin position="110"/>
        <end position="140"/>
    </location>
</feature>
<protein>
    <recommendedName>
        <fullName evidence="2">Non-structural maintenance of chromosome element 4 C-terminal domain-containing protein</fullName>
    </recommendedName>
</protein>
<feature type="compositionally biased region" description="Basic and acidic residues" evidence="1">
    <location>
        <begin position="122"/>
        <end position="140"/>
    </location>
</feature>
<evidence type="ECO:0000313" key="4">
    <source>
        <dbReference type="Proteomes" id="UP000054524"/>
    </source>
</evidence>
<dbReference type="AlphaFoldDB" id="A0A086J3F5"/>
<evidence type="ECO:0000256" key="1">
    <source>
        <dbReference type="SAM" id="MobiDB-lite"/>
    </source>
</evidence>
<name>A0A086J3F5_NEMA1</name>
<comment type="caution">
    <text evidence="3">The sequence shown here is derived from an EMBL/GenBank/DDBJ whole genome shotgun (WGS) entry which is preliminary data.</text>
</comment>
<feature type="domain" description="Non-structural maintenance of chromosome element 4 C-terminal" evidence="2">
    <location>
        <begin position="161"/>
        <end position="242"/>
    </location>
</feature>
<accession>A0A086J3F5</accession>
<keyword evidence="4" id="KW-1185">Reference proteome</keyword>
<dbReference type="HOGENOM" id="CLU_1147448_0_0_1"/>
<dbReference type="InterPro" id="IPR014854">
    <property type="entry name" value="Nse4_C"/>
</dbReference>
<evidence type="ECO:0000313" key="3">
    <source>
        <dbReference type="EMBL" id="KFG26673.1"/>
    </source>
</evidence>
<proteinExistence type="predicted"/>